<sequence length="193" mass="21755">MGFIPREQDRDTSATKRSMHALKPRYNILHICRGTIGEGNLAGLDVLDIGHKQLVVPLNFLGSFVSFGTTEIVKRTKERKKLKYGKQVHIFEPPVIRIRIHSPTDFQPSQAQPNYNNFRESCLDKISTLHQVISYEMLNAMHSKLIIPLKTIYSRTKWFAPPQGWVKATVGGAIHLNGFGAAYGGLIRDEEGN</sequence>
<dbReference type="EMBL" id="JBBPBM010000015">
    <property type="protein sequence ID" value="KAK8558544.1"/>
    <property type="molecule type" value="Genomic_DNA"/>
</dbReference>
<keyword evidence="2" id="KW-1185">Reference proteome</keyword>
<gene>
    <name evidence="1" type="ORF">V6N12_041845</name>
</gene>
<organism evidence="1 2">
    <name type="scientific">Hibiscus sabdariffa</name>
    <name type="common">roselle</name>
    <dbReference type="NCBI Taxonomy" id="183260"/>
    <lineage>
        <taxon>Eukaryota</taxon>
        <taxon>Viridiplantae</taxon>
        <taxon>Streptophyta</taxon>
        <taxon>Embryophyta</taxon>
        <taxon>Tracheophyta</taxon>
        <taxon>Spermatophyta</taxon>
        <taxon>Magnoliopsida</taxon>
        <taxon>eudicotyledons</taxon>
        <taxon>Gunneridae</taxon>
        <taxon>Pentapetalae</taxon>
        <taxon>rosids</taxon>
        <taxon>malvids</taxon>
        <taxon>Malvales</taxon>
        <taxon>Malvaceae</taxon>
        <taxon>Malvoideae</taxon>
        <taxon>Hibiscus</taxon>
    </lineage>
</organism>
<proteinExistence type="predicted"/>
<evidence type="ECO:0000313" key="1">
    <source>
        <dbReference type="EMBL" id="KAK8558544.1"/>
    </source>
</evidence>
<evidence type="ECO:0000313" key="2">
    <source>
        <dbReference type="Proteomes" id="UP001472677"/>
    </source>
</evidence>
<protein>
    <submittedName>
        <fullName evidence="1">Uncharacterized protein</fullName>
    </submittedName>
</protein>
<dbReference type="Proteomes" id="UP001472677">
    <property type="component" value="Unassembled WGS sequence"/>
</dbReference>
<accession>A0ABR2ED27</accession>
<name>A0ABR2ED27_9ROSI</name>
<reference evidence="1 2" key="1">
    <citation type="journal article" date="2024" name="G3 (Bethesda)">
        <title>Genome assembly of Hibiscus sabdariffa L. provides insights into metabolisms of medicinal natural products.</title>
        <authorList>
            <person name="Kim T."/>
        </authorList>
    </citation>
    <scope>NUCLEOTIDE SEQUENCE [LARGE SCALE GENOMIC DNA]</scope>
    <source>
        <strain evidence="1">TK-2024</strain>
        <tissue evidence="1">Old leaves</tissue>
    </source>
</reference>
<comment type="caution">
    <text evidence="1">The sequence shown here is derived from an EMBL/GenBank/DDBJ whole genome shotgun (WGS) entry which is preliminary data.</text>
</comment>